<protein>
    <submittedName>
        <fullName evidence="2">Alpha/beta hydrolase fold-1</fullName>
    </submittedName>
</protein>
<dbReference type="STRING" id="1884261.A0A5C3Q2B1"/>
<keyword evidence="3" id="KW-1185">Reference proteome</keyword>
<dbReference type="Pfam" id="PF12697">
    <property type="entry name" value="Abhydrolase_6"/>
    <property type="match status" value="1"/>
</dbReference>
<dbReference type="GO" id="GO:0016787">
    <property type="term" value="F:hydrolase activity"/>
    <property type="evidence" value="ECO:0007669"/>
    <property type="project" value="UniProtKB-KW"/>
</dbReference>
<dbReference type="SUPFAM" id="SSF53474">
    <property type="entry name" value="alpha/beta-Hydrolases"/>
    <property type="match status" value="1"/>
</dbReference>
<dbReference type="AlphaFoldDB" id="A0A5C3Q2B1"/>
<gene>
    <name evidence="2" type="ORF">BDV98DRAFT_556150</name>
</gene>
<dbReference type="InterPro" id="IPR029058">
    <property type="entry name" value="AB_hydrolase_fold"/>
</dbReference>
<evidence type="ECO:0000259" key="1">
    <source>
        <dbReference type="Pfam" id="PF12697"/>
    </source>
</evidence>
<dbReference type="EMBL" id="ML178877">
    <property type="protein sequence ID" value="TFK95666.1"/>
    <property type="molecule type" value="Genomic_DNA"/>
</dbReference>
<keyword evidence="2" id="KW-0378">Hydrolase</keyword>
<dbReference type="InterPro" id="IPR000073">
    <property type="entry name" value="AB_hydrolase_1"/>
</dbReference>
<name>A0A5C3Q2B1_9AGAR</name>
<evidence type="ECO:0000313" key="2">
    <source>
        <dbReference type="EMBL" id="TFK95666.1"/>
    </source>
</evidence>
<dbReference type="Proteomes" id="UP000305067">
    <property type="component" value="Unassembled WGS sequence"/>
</dbReference>
<sequence>MHSRSYLFDARPDLPLFVSAKQYWDPATSSRDADAYTLIFTHGTGFPKEIWEPCLEDIMAHVPGGMLKVNDVWIIEAPNHGEAALLNEPVLSSSYRPVFRQEDYAHAIHALLSGFGTGVNVDFSKRRLLGIGHSMGTTSLMLTLTRSPPPQWSALVLIEPMLFPRGPDSLNVQDILVKAALKRRDSWASAEEAKRLMLSKTQWRIWEPRVFDRFLEYGLRPLHRDQPFGPVVLTTSPSNEAACLNDGHGATRSHTLFPSVVKRVPVHLIYGASPSYIPAAVREDVVNNLSGGKDRLASVSMVANAGHLLNVTHPTELARTIYDALALTWAQSRSDNHHEKARL</sequence>
<reference evidence="2 3" key="1">
    <citation type="journal article" date="2019" name="Nat. Ecol. Evol.">
        <title>Megaphylogeny resolves global patterns of mushroom evolution.</title>
        <authorList>
            <person name="Varga T."/>
            <person name="Krizsan K."/>
            <person name="Foldi C."/>
            <person name="Dima B."/>
            <person name="Sanchez-Garcia M."/>
            <person name="Sanchez-Ramirez S."/>
            <person name="Szollosi G.J."/>
            <person name="Szarkandi J.G."/>
            <person name="Papp V."/>
            <person name="Albert L."/>
            <person name="Andreopoulos W."/>
            <person name="Angelini C."/>
            <person name="Antonin V."/>
            <person name="Barry K.W."/>
            <person name="Bougher N.L."/>
            <person name="Buchanan P."/>
            <person name="Buyck B."/>
            <person name="Bense V."/>
            <person name="Catcheside P."/>
            <person name="Chovatia M."/>
            <person name="Cooper J."/>
            <person name="Damon W."/>
            <person name="Desjardin D."/>
            <person name="Finy P."/>
            <person name="Geml J."/>
            <person name="Haridas S."/>
            <person name="Hughes K."/>
            <person name="Justo A."/>
            <person name="Karasinski D."/>
            <person name="Kautmanova I."/>
            <person name="Kiss B."/>
            <person name="Kocsube S."/>
            <person name="Kotiranta H."/>
            <person name="LaButti K.M."/>
            <person name="Lechner B.E."/>
            <person name="Liimatainen K."/>
            <person name="Lipzen A."/>
            <person name="Lukacs Z."/>
            <person name="Mihaltcheva S."/>
            <person name="Morgado L.N."/>
            <person name="Niskanen T."/>
            <person name="Noordeloos M.E."/>
            <person name="Ohm R.A."/>
            <person name="Ortiz-Santana B."/>
            <person name="Ovrebo C."/>
            <person name="Racz N."/>
            <person name="Riley R."/>
            <person name="Savchenko A."/>
            <person name="Shiryaev A."/>
            <person name="Soop K."/>
            <person name="Spirin V."/>
            <person name="Szebenyi C."/>
            <person name="Tomsovsky M."/>
            <person name="Tulloss R.E."/>
            <person name="Uehling J."/>
            <person name="Grigoriev I.V."/>
            <person name="Vagvolgyi C."/>
            <person name="Papp T."/>
            <person name="Martin F.M."/>
            <person name="Miettinen O."/>
            <person name="Hibbett D.S."/>
            <person name="Nagy L.G."/>
        </authorList>
    </citation>
    <scope>NUCLEOTIDE SEQUENCE [LARGE SCALE GENOMIC DNA]</scope>
    <source>
        <strain evidence="2 3">CBS 309.79</strain>
    </source>
</reference>
<feature type="domain" description="AB hydrolase-1" evidence="1">
    <location>
        <begin position="38"/>
        <end position="319"/>
    </location>
</feature>
<dbReference type="PANTHER" id="PTHR43194">
    <property type="entry name" value="HYDROLASE ALPHA/BETA FOLD FAMILY"/>
    <property type="match status" value="1"/>
</dbReference>
<proteinExistence type="predicted"/>
<dbReference type="Gene3D" id="3.40.50.1820">
    <property type="entry name" value="alpha/beta hydrolase"/>
    <property type="match status" value="1"/>
</dbReference>
<evidence type="ECO:0000313" key="3">
    <source>
        <dbReference type="Proteomes" id="UP000305067"/>
    </source>
</evidence>
<dbReference type="OrthoDB" id="94039at2759"/>
<dbReference type="PANTHER" id="PTHR43194:SF2">
    <property type="entry name" value="PEROXISOMAL MEMBRANE PROTEIN LPX1"/>
    <property type="match status" value="1"/>
</dbReference>
<organism evidence="2 3">
    <name type="scientific">Pterulicium gracile</name>
    <dbReference type="NCBI Taxonomy" id="1884261"/>
    <lineage>
        <taxon>Eukaryota</taxon>
        <taxon>Fungi</taxon>
        <taxon>Dikarya</taxon>
        <taxon>Basidiomycota</taxon>
        <taxon>Agaricomycotina</taxon>
        <taxon>Agaricomycetes</taxon>
        <taxon>Agaricomycetidae</taxon>
        <taxon>Agaricales</taxon>
        <taxon>Pleurotineae</taxon>
        <taxon>Pterulaceae</taxon>
        <taxon>Pterulicium</taxon>
    </lineage>
</organism>
<accession>A0A5C3Q2B1</accession>
<dbReference type="InterPro" id="IPR050228">
    <property type="entry name" value="Carboxylesterase_BioH"/>
</dbReference>